<protein>
    <submittedName>
        <fullName evidence="2">Uncharacterized protein</fullName>
    </submittedName>
</protein>
<keyword evidence="3" id="KW-1185">Reference proteome</keyword>
<evidence type="ECO:0000256" key="1">
    <source>
        <dbReference type="SAM" id="MobiDB-lite"/>
    </source>
</evidence>
<proteinExistence type="predicted"/>
<gene>
    <name evidence="2" type="ORF">San01_09270</name>
</gene>
<organism evidence="2 3">
    <name type="scientific">Streptomyces angustmyceticus</name>
    <dbReference type="NCBI Taxonomy" id="285578"/>
    <lineage>
        <taxon>Bacteria</taxon>
        <taxon>Bacillati</taxon>
        <taxon>Actinomycetota</taxon>
        <taxon>Actinomycetes</taxon>
        <taxon>Kitasatosporales</taxon>
        <taxon>Streptomycetaceae</taxon>
        <taxon>Streptomyces</taxon>
    </lineage>
</organism>
<accession>A0A5J4LAD8</accession>
<feature type="region of interest" description="Disordered" evidence="1">
    <location>
        <begin position="29"/>
        <end position="80"/>
    </location>
</feature>
<dbReference type="Proteomes" id="UP000325598">
    <property type="component" value="Unassembled WGS sequence"/>
</dbReference>
<dbReference type="AlphaFoldDB" id="A0A5J4LAD8"/>
<dbReference type="EMBL" id="BLAG01000004">
    <property type="protein sequence ID" value="GES28440.1"/>
    <property type="molecule type" value="Genomic_DNA"/>
</dbReference>
<name>A0A5J4LAD8_9ACTN</name>
<sequence>MHRHSGDARGWRARRLPEVSLHGGEALYFVPGAPAGNRRQQTGDLVPKEKDSARPGGRSASSWARTVSSLKGKGEAPNTP</sequence>
<feature type="compositionally biased region" description="Polar residues" evidence="1">
    <location>
        <begin position="59"/>
        <end position="69"/>
    </location>
</feature>
<comment type="caution">
    <text evidence="2">The sequence shown here is derived from an EMBL/GenBank/DDBJ whole genome shotgun (WGS) entry which is preliminary data.</text>
</comment>
<reference evidence="2 3" key="1">
    <citation type="submission" date="2019-10" db="EMBL/GenBank/DDBJ databases">
        <title>Whole genome shotgun sequence of Streptomyces angustmyceticus NBRC 3934.</title>
        <authorList>
            <person name="Hosoyama A."/>
            <person name="Ichikawa N."/>
            <person name="Kimura A."/>
            <person name="Kitahashi Y."/>
            <person name="Komaki H."/>
            <person name="Uohara A."/>
        </authorList>
    </citation>
    <scope>NUCLEOTIDE SEQUENCE [LARGE SCALE GENOMIC DNA]</scope>
    <source>
        <strain evidence="2 3">NBRC 3934</strain>
    </source>
</reference>
<evidence type="ECO:0000313" key="2">
    <source>
        <dbReference type="EMBL" id="GES28440.1"/>
    </source>
</evidence>
<evidence type="ECO:0000313" key="3">
    <source>
        <dbReference type="Proteomes" id="UP000325598"/>
    </source>
</evidence>